<sequence>MKNYDVLEIDNNEYKFFVISTSYETPLSYLTSINQELLPNYSCKVIFDFLLCSGNSSDRFYEAYFDGHEVKKSSFKNLKVEKKDDLRKISSAYLMEHKDYLNNSVLSSIQINMLSRGISI</sequence>
<reference evidence="2" key="1">
    <citation type="journal article" date="2019" name="Int. J. Syst. Evol. Microbiol.">
        <title>The Global Catalogue of Microorganisms (GCM) 10K type strain sequencing project: providing services to taxonomists for standard genome sequencing and annotation.</title>
        <authorList>
            <consortium name="The Broad Institute Genomics Platform"/>
            <consortium name="The Broad Institute Genome Sequencing Center for Infectious Disease"/>
            <person name="Wu L."/>
            <person name="Ma J."/>
        </authorList>
    </citation>
    <scope>NUCLEOTIDE SEQUENCE [LARGE SCALE GENOMIC DNA]</scope>
    <source>
        <strain evidence="2">CGMCC 1.15043</strain>
    </source>
</reference>
<name>A0ABQ1EVG1_9BACL</name>
<keyword evidence="2" id="KW-1185">Reference proteome</keyword>
<dbReference type="EMBL" id="BMHE01000018">
    <property type="protein sequence ID" value="GFZ87311.1"/>
    <property type="molecule type" value="Genomic_DNA"/>
</dbReference>
<evidence type="ECO:0000313" key="2">
    <source>
        <dbReference type="Proteomes" id="UP000615455"/>
    </source>
</evidence>
<dbReference type="RefSeq" id="WP_189013731.1">
    <property type="nucleotide sequence ID" value="NZ_BMHE01000018.1"/>
</dbReference>
<dbReference type="Pfam" id="PF15933">
    <property type="entry name" value="RnlB_antitoxin"/>
    <property type="match status" value="1"/>
</dbReference>
<dbReference type="Proteomes" id="UP000615455">
    <property type="component" value="Unassembled WGS sequence"/>
</dbReference>
<dbReference type="InterPro" id="IPR031834">
    <property type="entry name" value="RnlB/LsoB_antitoxin"/>
</dbReference>
<organism evidence="1 2">
    <name type="scientific">Paenibacillus marchantiophytorum</name>
    <dbReference type="NCBI Taxonomy" id="1619310"/>
    <lineage>
        <taxon>Bacteria</taxon>
        <taxon>Bacillati</taxon>
        <taxon>Bacillota</taxon>
        <taxon>Bacilli</taxon>
        <taxon>Bacillales</taxon>
        <taxon>Paenibacillaceae</taxon>
        <taxon>Paenibacillus</taxon>
    </lineage>
</organism>
<proteinExistence type="predicted"/>
<accession>A0ABQ1EVG1</accession>
<evidence type="ECO:0000313" key="1">
    <source>
        <dbReference type="EMBL" id="GFZ87311.1"/>
    </source>
</evidence>
<protein>
    <submittedName>
        <fullName evidence="1">Uncharacterized protein</fullName>
    </submittedName>
</protein>
<comment type="caution">
    <text evidence="1">The sequence shown here is derived from an EMBL/GenBank/DDBJ whole genome shotgun (WGS) entry which is preliminary data.</text>
</comment>
<gene>
    <name evidence="1" type="ORF">GCM10008018_36930</name>
</gene>